<evidence type="ECO:0000256" key="4">
    <source>
        <dbReference type="ARBA" id="ARBA00022777"/>
    </source>
</evidence>
<keyword evidence="5 7" id="KW-0067">ATP-binding</keyword>
<keyword evidence="6 7" id="KW-0057">Aromatic amino acid biosynthesis</keyword>
<keyword evidence="4 7" id="KW-0418">Kinase</keyword>
<dbReference type="InterPro" id="IPR027417">
    <property type="entry name" value="P-loop_NTPase"/>
</dbReference>
<gene>
    <name evidence="7" type="primary">aroK</name>
    <name evidence="8" type="ORF">SAMN05216582_12518</name>
</gene>
<dbReference type="GO" id="GO:0005829">
    <property type="term" value="C:cytosol"/>
    <property type="evidence" value="ECO:0007669"/>
    <property type="project" value="TreeGrafter"/>
</dbReference>
<dbReference type="GO" id="GO:0005524">
    <property type="term" value="F:ATP binding"/>
    <property type="evidence" value="ECO:0007669"/>
    <property type="project" value="UniProtKB-UniRule"/>
</dbReference>
<dbReference type="InterPro" id="IPR000623">
    <property type="entry name" value="Shikimate_kinase/TSH1"/>
</dbReference>
<dbReference type="PANTHER" id="PTHR21087:SF16">
    <property type="entry name" value="SHIKIMATE KINASE 1, CHLOROPLASTIC"/>
    <property type="match status" value="1"/>
</dbReference>
<feature type="binding site" evidence="7">
    <location>
        <position position="79"/>
    </location>
    <ligand>
        <name>substrate</name>
    </ligand>
</feature>
<keyword evidence="7" id="KW-0479">Metal-binding</keyword>
<comment type="similarity">
    <text evidence="7">Belongs to the shikimate kinase family.</text>
</comment>
<comment type="function">
    <text evidence="7">Catalyzes the specific phosphorylation of the 3-hydroxyl group of shikimic acid using ATP as a cosubstrate.</text>
</comment>
<evidence type="ECO:0000256" key="2">
    <source>
        <dbReference type="ARBA" id="ARBA00022679"/>
    </source>
</evidence>
<evidence type="ECO:0000256" key="5">
    <source>
        <dbReference type="ARBA" id="ARBA00022840"/>
    </source>
</evidence>
<dbReference type="OrthoDB" id="9800332at2"/>
<dbReference type="AlphaFoldDB" id="A0A1M6WHU9"/>
<dbReference type="GO" id="GO:0008652">
    <property type="term" value="P:amino acid biosynthetic process"/>
    <property type="evidence" value="ECO:0007669"/>
    <property type="project" value="UniProtKB-KW"/>
</dbReference>
<keyword evidence="2 7" id="KW-0808">Transferase</keyword>
<comment type="subcellular location">
    <subcellularLocation>
        <location evidence="7">Cytoplasm</location>
    </subcellularLocation>
</comment>
<dbReference type="EMBL" id="FRBC01000025">
    <property type="protein sequence ID" value="SHK93186.1"/>
    <property type="molecule type" value="Genomic_DNA"/>
</dbReference>
<accession>A0A1M6WHU9</accession>
<dbReference type="SUPFAM" id="SSF52540">
    <property type="entry name" value="P-loop containing nucleoside triphosphate hydrolases"/>
    <property type="match status" value="1"/>
</dbReference>
<comment type="pathway">
    <text evidence="7">Metabolic intermediate biosynthesis; chorismate biosynthesis; chorismate from D-erythrose 4-phosphate and phosphoenolpyruvate: step 5/7.</text>
</comment>
<comment type="caution">
    <text evidence="7">Lacks conserved residue(s) required for the propagation of feature annotation.</text>
</comment>
<dbReference type="GO" id="GO:0004765">
    <property type="term" value="F:shikimate kinase activity"/>
    <property type="evidence" value="ECO:0007669"/>
    <property type="project" value="UniProtKB-UniRule"/>
</dbReference>
<dbReference type="UniPathway" id="UPA00053">
    <property type="reaction ID" value="UER00088"/>
</dbReference>
<dbReference type="GO" id="GO:0009423">
    <property type="term" value="P:chorismate biosynthetic process"/>
    <property type="evidence" value="ECO:0007669"/>
    <property type="project" value="UniProtKB-UniRule"/>
</dbReference>
<dbReference type="GO" id="GO:0000287">
    <property type="term" value="F:magnesium ion binding"/>
    <property type="evidence" value="ECO:0007669"/>
    <property type="project" value="UniProtKB-UniRule"/>
</dbReference>
<keyword evidence="1 7" id="KW-0028">Amino-acid biosynthesis</keyword>
<evidence type="ECO:0000313" key="8">
    <source>
        <dbReference type="EMBL" id="SHK93186.1"/>
    </source>
</evidence>
<keyword evidence="3 7" id="KW-0547">Nucleotide-binding</keyword>
<name>A0A1M6WHU9_SELRU</name>
<feature type="binding site" evidence="7">
    <location>
        <position position="139"/>
    </location>
    <ligand>
        <name>substrate</name>
    </ligand>
</feature>
<dbReference type="RefSeq" id="WP_073091617.1">
    <property type="nucleotide sequence ID" value="NZ_FRBC01000025.1"/>
</dbReference>
<comment type="subunit">
    <text evidence="7">Monomer.</text>
</comment>
<feature type="binding site" evidence="7">
    <location>
        <position position="33"/>
    </location>
    <ligand>
        <name>substrate</name>
    </ligand>
</feature>
<evidence type="ECO:0000256" key="6">
    <source>
        <dbReference type="ARBA" id="ARBA00023141"/>
    </source>
</evidence>
<evidence type="ECO:0000256" key="3">
    <source>
        <dbReference type="ARBA" id="ARBA00022741"/>
    </source>
</evidence>
<dbReference type="GO" id="GO:0009073">
    <property type="term" value="P:aromatic amino acid family biosynthetic process"/>
    <property type="evidence" value="ECO:0007669"/>
    <property type="project" value="UniProtKB-KW"/>
</dbReference>
<comment type="catalytic activity">
    <reaction evidence="7">
        <text>shikimate + ATP = 3-phosphoshikimate + ADP + H(+)</text>
        <dbReference type="Rhea" id="RHEA:13121"/>
        <dbReference type="ChEBI" id="CHEBI:15378"/>
        <dbReference type="ChEBI" id="CHEBI:30616"/>
        <dbReference type="ChEBI" id="CHEBI:36208"/>
        <dbReference type="ChEBI" id="CHEBI:145989"/>
        <dbReference type="ChEBI" id="CHEBI:456216"/>
        <dbReference type="EC" id="2.7.1.71"/>
    </reaction>
</comment>
<dbReference type="HAMAP" id="MF_00109">
    <property type="entry name" value="Shikimate_kinase"/>
    <property type="match status" value="1"/>
</dbReference>
<evidence type="ECO:0000256" key="1">
    <source>
        <dbReference type="ARBA" id="ARBA00022605"/>
    </source>
</evidence>
<evidence type="ECO:0000313" key="9">
    <source>
        <dbReference type="Proteomes" id="UP000184263"/>
    </source>
</evidence>
<sequence>MRNVVLIGFMGTGKTSTGKMLAQRLGCAFIDMDAKIEEDTGLTIPQIFARFGEEHFRRLEHEWAVRLGKRRNAVIATGGGTVKNPANIEALKTGGTVVCLKADVDTVLERTSCRGTRPVLDKEDKGDRRQAVAKLLAEREQFYAQADFAVDTSDLSPLQVVEIIVKALKTRGVLHA</sequence>
<comment type="cofactor">
    <cofactor evidence="7">
        <name>Mg(2+)</name>
        <dbReference type="ChEBI" id="CHEBI:18420"/>
    </cofactor>
    <text evidence="7">Binds 1 Mg(2+) ion per subunit.</text>
</comment>
<reference evidence="8 9" key="1">
    <citation type="submission" date="2016-11" db="EMBL/GenBank/DDBJ databases">
        <authorList>
            <person name="Jaros S."/>
            <person name="Januszkiewicz K."/>
            <person name="Wedrychowicz H."/>
        </authorList>
    </citation>
    <scope>NUCLEOTIDE SEQUENCE [LARGE SCALE GENOMIC DNA]</scope>
    <source>
        <strain evidence="8 9">HD4</strain>
    </source>
</reference>
<protein>
    <recommendedName>
        <fullName evidence="7">Shikimate kinase</fullName>
        <shortName evidence="7">SK</shortName>
        <ecNumber evidence="7">2.7.1.71</ecNumber>
    </recommendedName>
</protein>
<dbReference type="PRINTS" id="PR01100">
    <property type="entry name" value="SHIKIMTKNASE"/>
</dbReference>
<organism evidence="8 9">
    <name type="scientific">Selenomonas ruminantium</name>
    <dbReference type="NCBI Taxonomy" id="971"/>
    <lineage>
        <taxon>Bacteria</taxon>
        <taxon>Bacillati</taxon>
        <taxon>Bacillota</taxon>
        <taxon>Negativicutes</taxon>
        <taxon>Selenomonadales</taxon>
        <taxon>Selenomonadaceae</taxon>
        <taxon>Selenomonas</taxon>
    </lineage>
</organism>
<feature type="binding site" evidence="7">
    <location>
        <begin position="11"/>
        <end position="16"/>
    </location>
    <ligand>
        <name>ATP</name>
        <dbReference type="ChEBI" id="CHEBI:30616"/>
    </ligand>
</feature>
<proteinExistence type="inferred from homology"/>
<keyword evidence="7" id="KW-0963">Cytoplasm</keyword>
<feature type="binding site" evidence="7">
    <location>
        <position position="15"/>
    </location>
    <ligand>
        <name>Mg(2+)</name>
        <dbReference type="ChEBI" id="CHEBI:18420"/>
    </ligand>
</feature>
<dbReference type="InterPro" id="IPR031322">
    <property type="entry name" value="Shikimate/glucono_kinase"/>
</dbReference>
<dbReference type="EC" id="2.7.1.71" evidence="7"/>
<dbReference type="Proteomes" id="UP000184263">
    <property type="component" value="Unassembled WGS sequence"/>
</dbReference>
<dbReference type="CDD" id="cd00464">
    <property type="entry name" value="SK"/>
    <property type="match status" value="1"/>
</dbReference>
<feature type="binding site" evidence="7">
    <location>
        <position position="57"/>
    </location>
    <ligand>
        <name>substrate</name>
    </ligand>
</feature>
<feature type="binding site" evidence="7">
    <location>
        <position position="117"/>
    </location>
    <ligand>
        <name>ATP</name>
        <dbReference type="ChEBI" id="CHEBI:30616"/>
    </ligand>
</feature>
<evidence type="ECO:0000256" key="7">
    <source>
        <dbReference type="HAMAP-Rule" id="MF_00109"/>
    </source>
</evidence>
<dbReference type="Gene3D" id="3.40.50.300">
    <property type="entry name" value="P-loop containing nucleotide triphosphate hydrolases"/>
    <property type="match status" value="1"/>
</dbReference>
<dbReference type="PANTHER" id="PTHR21087">
    <property type="entry name" value="SHIKIMATE KINASE"/>
    <property type="match status" value="1"/>
</dbReference>
<keyword evidence="7" id="KW-0460">Magnesium</keyword>
<dbReference type="Pfam" id="PF01202">
    <property type="entry name" value="SKI"/>
    <property type="match status" value="1"/>
</dbReference>